<sequence>MTTYNYSPYVKENFEFLQRLSKTSSDKKKNALILSASADQILAIVEICANILKHNFTLNRRQRKKLVQFADFYRAIARTRTEKSARNRIQQGGSAALAAILVPVLGALAEHIIHRFSQE</sequence>
<keyword evidence="1" id="KW-0812">Transmembrane</keyword>
<dbReference type="WBParaSite" id="MhA1_Contig538.frz3.gene13">
    <property type="protein sequence ID" value="MhA1_Contig538.frz3.gene13"/>
    <property type="gene ID" value="MhA1_Contig538.frz3.gene13"/>
</dbReference>
<evidence type="ECO:0000256" key="1">
    <source>
        <dbReference type="SAM" id="Phobius"/>
    </source>
</evidence>
<keyword evidence="2" id="KW-1185">Reference proteome</keyword>
<name>A0A1I8BS34_MELHA</name>
<evidence type="ECO:0000313" key="2">
    <source>
        <dbReference type="Proteomes" id="UP000095281"/>
    </source>
</evidence>
<organism evidence="2 3">
    <name type="scientific">Meloidogyne hapla</name>
    <name type="common">Root-knot nematode worm</name>
    <dbReference type="NCBI Taxonomy" id="6305"/>
    <lineage>
        <taxon>Eukaryota</taxon>
        <taxon>Metazoa</taxon>
        <taxon>Ecdysozoa</taxon>
        <taxon>Nematoda</taxon>
        <taxon>Chromadorea</taxon>
        <taxon>Rhabditida</taxon>
        <taxon>Tylenchina</taxon>
        <taxon>Tylenchomorpha</taxon>
        <taxon>Tylenchoidea</taxon>
        <taxon>Meloidogynidae</taxon>
        <taxon>Meloidogyninae</taxon>
        <taxon>Meloidogyne</taxon>
    </lineage>
</organism>
<protein>
    <submittedName>
        <fullName evidence="3">Histone domain-containing protein</fullName>
    </submittedName>
</protein>
<feature type="transmembrane region" description="Helical" evidence="1">
    <location>
        <begin position="93"/>
        <end position="113"/>
    </location>
</feature>
<dbReference type="Proteomes" id="UP000095281">
    <property type="component" value="Unplaced"/>
</dbReference>
<reference evidence="3" key="1">
    <citation type="submission" date="2016-11" db="UniProtKB">
        <authorList>
            <consortium name="WormBaseParasite"/>
        </authorList>
    </citation>
    <scope>IDENTIFICATION</scope>
</reference>
<keyword evidence="1" id="KW-0472">Membrane</keyword>
<evidence type="ECO:0000313" key="3">
    <source>
        <dbReference type="WBParaSite" id="MhA1_Contig538.frz3.gene13"/>
    </source>
</evidence>
<dbReference type="AlphaFoldDB" id="A0A1I8BS34"/>
<accession>A0A1I8BS34</accession>
<proteinExistence type="predicted"/>
<keyword evidence="1" id="KW-1133">Transmembrane helix</keyword>